<evidence type="ECO:0000313" key="2">
    <source>
        <dbReference type="Proteomes" id="UP001055072"/>
    </source>
</evidence>
<proteinExistence type="predicted"/>
<organism evidence="1 2">
    <name type="scientific">Irpex rosettiformis</name>
    <dbReference type="NCBI Taxonomy" id="378272"/>
    <lineage>
        <taxon>Eukaryota</taxon>
        <taxon>Fungi</taxon>
        <taxon>Dikarya</taxon>
        <taxon>Basidiomycota</taxon>
        <taxon>Agaricomycotina</taxon>
        <taxon>Agaricomycetes</taxon>
        <taxon>Polyporales</taxon>
        <taxon>Irpicaceae</taxon>
        <taxon>Irpex</taxon>
    </lineage>
</organism>
<reference evidence="1" key="1">
    <citation type="journal article" date="2021" name="Environ. Microbiol.">
        <title>Gene family expansions and transcriptome signatures uncover fungal adaptations to wood decay.</title>
        <authorList>
            <person name="Hage H."/>
            <person name="Miyauchi S."/>
            <person name="Viragh M."/>
            <person name="Drula E."/>
            <person name="Min B."/>
            <person name="Chaduli D."/>
            <person name="Navarro D."/>
            <person name="Favel A."/>
            <person name="Norest M."/>
            <person name="Lesage-Meessen L."/>
            <person name="Balint B."/>
            <person name="Merenyi Z."/>
            <person name="de Eugenio L."/>
            <person name="Morin E."/>
            <person name="Martinez A.T."/>
            <person name="Baldrian P."/>
            <person name="Stursova M."/>
            <person name="Martinez M.J."/>
            <person name="Novotny C."/>
            <person name="Magnuson J.K."/>
            <person name="Spatafora J.W."/>
            <person name="Maurice S."/>
            <person name="Pangilinan J."/>
            <person name="Andreopoulos W."/>
            <person name="LaButti K."/>
            <person name="Hundley H."/>
            <person name="Na H."/>
            <person name="Kuo A."/>
            <person name="Barry K."/>
            <person name="Lipzen A."/>
            <person name="Henrissat B."/>
            <person name="Riley R."/>
            <person name="Ahrendt S."/>
            <person name="Nagy L.G."/>
            <person name="Grigoriev I.V."/>
            <person name="Martin F."/>
            <person name="Rosso M.N."/>
        </authorList>
    </citation>
    <scope>NUCLEOTIDE SEQUENCE</scope>
    <source>
        <strain evidence="1">CBS 384.51</strain>
    </source>
</reference>
<keyword evidence="2" id="KW-1185">Reference proteome</keyword>
<protein>
    <submittedName>
        <fullName evidence="1">Uncharacterized protein</fullName>
    </submittedName>
</protein>
<comment type="caution">
    <text evidence="1">The sequence shown here is derived from an EMBL/GenBank/DDBJ whole genome shotgun (WGS) entry which is preliminary data.</text>
</comment>
<name>A0ACB8TVB7_9APHY</name>
<gene>
    <name evidence="1" type="ORF">BDY19DRAFT_908522</name>
</gene>
<sequence length="272" mass="30285">MSPLAIADAQASVSAIDGGSYLKISDQKASALGLARSLDDILRTVSVDYQTVLVPALRKVHDYAERRVSLRDQLASLEKHKAAGTWPTSLASIKVPVFQLGKEYLSACGAPPPQFAELDSLVNQTRTKALDHMLEALRGELAWYESRLSPETLIVELSTIIDDRYHSHILPNGKVPRWTSVFLPDGRVEQKLEENSWEVSPGIKSAYTRQREVTSRLIYTTIALVNNRKEIAKQKADEKKRLKDQADVVMGDASDPNEALKKEMEQLPHLSL</sequence>
<evidence type="ECO:0000313" key="1">
    <source>
        <dbReference type="EMBL" id="KAI0085986.1"/>
    </source>
</evidence>
<accession>A0ACB8TVB7</accession>
<dbReference type="Proteomes" id="UP001055072">
    <property type="component" value="Unassembled WGS sequence"/>
</dbReference>
<dbReference type="EMBL" id="MU274926">
    <property type="protein sequence ID" value="KAI0085986.1"/>
    <property type="molecule type" value="Genomic_DNA"/>
</dbReference>